<organism evidence="3 4">
    <name type="scientific">Actinoalloteichus hoggarensis</name>
    <dbReference type="NCBI Taxonomy" id="1470176"/>
    <lineage>
        <taxon>Bacteria</taxon>
        <taxon>Bacillati</taxon>
        <taxon>Actinomycetota</taxon>
        <taxon>Actinomycetes</taxon>
        <taxon>Pseudonocardiales</taxon>
        <taxon>Pseudonocardiaceae</taxon>
        <taxon>Actinoalloteichus</taxon>
    </lineage>
</organism>
<dbReference type="AlphaFoldDB" id="A0A221W677"/>
<dbReference type="CDD" id="cd12797">
    <property type="entry name" value="M23_peptidase"/>
    <property type="match status" value="1"/>
</dbReference>
<reference evidence="3 4" key="1">
    <citation type="submission" date="2017-07" db="EMBL/GenBank/DDBJ databases">
        <title>Complete genome sequence of Actinoalloteichus hoggarensis DSM 45943, type strain of Actinoalloteichus hoggarensis.</title>
        <authorList>
            <person name="Ruckert C."/>
            <person name="Nouioui I."/>
            <person name="Willmese J."/>
            <person name="van Wezel G."/>
            <person name="Klenk H.-P."/>
            <person name="Kalinowski J."/>
            <person name="Zotchev S.B."/>
        </authorList>
    </citation>
    <scope>NUCLEOTIDE SEQUENCE [LARGE SCALE GENOMIC DNA]</scope>
    <source>
        <strain evidence="3 4">DSM 45943</strain>
    </source>
</reference>
<feature type="region of interest" description="Disordered" evidence="1">
    <location>
        <begin position="1"/>
        <end position="35"/>
    </location>
</feature>
<keyword evidence="4" id="KW-1185">Reference proteome</keyword>
<evidence type="ECO:0000313" key="3">
    <source>
        <dbReference type="EMBL" id="ASO21368.1"/>
    </source>
</evidence>
<dbReference type="Pfam" id="PF01551">
    <property type="entry name" value="Peptidase_M23"/>
    <property type="match status" value="1"/>
</dbReference>
<dbReference type="KEGG" id="ahg:AHOG_18715"/>
<feature type="region of interest" description="Disordered" evidence="1">
    <location>
        <begin position="149"/>
        <end position="198"/>
    </location>
</feature>
<proteinExistence type="predicted"/>
<feature type="compositionally biased region" description="Polar residues" evidence="1">
    <location>
        <begin position="10"/>
        <end position="26"/>
    </location>
</feature>
<dbReference type="Proteomes" id="UP000204221">
    <property type="component" value="Chromosome"/>
</dbReference>
<accession>A0A221W677</accession>
<dbReference type="EC" id="3.4.24.-" evidence="3"/>
<dbReference type="InterPro" id="IPR050570">
    <property type="entry name" value="Cell_wall_metabolism_enzyme"/>
</dbReference>
<name>A0A221W677_9PSEU</name>
<evidence type="ECO:0000313" key="4">
    <source>
        <dbReference type="Proteomes" id="UP000204221"/>
    </source>
</evidence>
<evidence type="ECO:0000259" key="2">
    <source>
        <dbReference type="Pfam" id="PF01551"/>
    </source>
</evidence>
<gene>
    <name evidence="3" type="primary">mepM5</name>
    <name evidence="3" type="ORF">AHOG_18715</name>
</gene>
<dbReference type="Gene3D" id="2.70.70.10">
    <property type="entry name" value="Glucose Permease (Domain IIA)"/>
    <property type="match status" value="1"/>
</dbReference>
<keyword evidence="3" id="KW-0378">Hydrolase</keyword>
<dbReference type="InterPro" id="IPR016047">
    <property type="entry name" value="M23ase_b-sheet_dom"/>
</dbReference>
<dbReference type="GO" id="GO:0004222">
    <property type="term" value="F:metalloendopeptidase activity"/>
    <property type="evidence" value="ECO:0007669"/>
    <property type="project" value="TreeGrafter"/>
</dbReference>
<dbReference type="RefSeq" id="WP_093942535.1">
    <property type="nucleotide sequence ID" value="NZ_CP022521.1"/>
</dbReference>
<dbReference type="EMBL" id="CP022521">
    <property type="protein sequence ID" value="ASO21368.1"/>
    <property type="molecule type" value="Genomic_DNA"/>
</dbReference>
<evidence type="ECO:0000256" key="1">
    <source>
        <dbReference type="SAM" id="MobiDB-lite"/>
    </source>
</evidence>
<feature type="compositionally biased region" description="Low complexity" evidence="1">
    <location>
        <begin position="157"/>
        <end position="166"/>
    </location>
</feature>
<dbReference type="InterPro" id="IPR011055">
    <property type="entry name" value="Dup_hybrid_motif"/>
</dbReference>
<dbReference type="SUPFAM" id="SSF51261">
    <property type="entry name" value="Duplicated hybrid motif"/>
    <property type="match status" value="1"/>
</dbReference>
<dbReference type="PANTHER" id="PTHR21666:SF270">
    <property type="entry name" value="MUREIN HYDROLASE ACTIVATOR ENVC"/>
    <property type="match status" value="1"/>
</dbReference>
<dbReference type="OrthoDB" id="5244067at2"/>
<sequence>MPRTHRRSGHLSTPAATEYRTNSTSTGGAHRAPRRGAGKAVIASALAGAFLLGGQPLVAGAGTQQGEVTTVAEQNAATLAELSEKRQLPRITPSVLPVFHDVNPTLELSRLVRAAKLEADRVAEEERVAAEEAAVAEEEAAAEAAAAEEAAAEEAAAEATAAQEQAAADEEAAEARVAEEAAPAQASPEFAKPTTGTFTSGFGARWGTTHYGIDIANSIGTPIVSATSGTVINAGSASGFGQWVRVQADDGTITVYGHIETYSVSVGQRVAAGEQIATMGNRGQSTGPHLHFEVHVNGQKIDPQPWLAARGISVQ</sequence>
<dbReference type="PANTHER" id="PTHR21666">
    <property type="entry name" value="PEPTIDASE-RELATED"/>
    <property type="match status" value="1"/>
</dbReference>
<protein>
    <submittedName>
        <fullName evidence="3">Murein DD-endopeptidase MepM</fullName>
        <ecNumber evidence="3">3.4.24.-</ecNumber>
    </submittedName>
</protein>
<feature type="domain" description="M23ase beta-sheet core" evidence="2">
    <location>
        <begin position="209"/>
        <end position="303"/>
    </location>
</feature>